<keyword evidence="4" id="KW-0472">Membrane</keyword>
<sequence>MLNTNNNTHIQKFKRSVLIKAALICFFIFISMYSFADSSDENTLLSSLDFSKAENLINDVRANKLDYLINEKKLTKAFELSKEQRWERLHLEAAALYAELLFRQERYKRLKHHLAFYLSNKQLTEQKDVHLLFLESQLKSLARNEDPTPAKNLAKELEKLIPQHSDNEKIIIFRALAYYYTDTDVLRKTLNAALEGLELALKNNDFAAQGYFYRKIADAYHLLTDVDKDKSKAVYYAKKAVKAYEKTSDGLFTAKAYWSLGNVLLEINDPNNALIQLNKALSYFKKVNMKKGLAFAQYSIADIQYLQGNYNTALTLVNQNIELARSAGIHDMHLASLILLADIYIKQNLLDKANQVNDEVYNNLDKFTRSIYKARFLAKRYELKRKLNYIDDAFEAIEDKLVYTKKHYEATSESNIKALQIKFEVKEREDKISQLEFEKDINKLQAIEEHQQKIIWRLSASIAFILVLVSLFLFYRQIRQRKKYHTIALTDYLTNSLNRRGVMQIADNLLANKPASIAIVDLDYFKNINDKFGHDTGDLVLIKFAQAAKDTLSENDTFGRYGGEEWLFVLNTLDKHKINDTFENLALTLSEYCREIEALPSKINITFSVGVAISNTHSKSLDVLIKHADQQLYKAKENGRNQIAIA</sequence>
<feature type="transmembrane region" description="Helical" evidence="4">
    <location>
        <begin position="454"/>
        <end position="475"/>
    </location>
</feature>
<dbReference type="PANTHER" id="PTHR45138">
    <property type="entry name" value="REGULATORY COMPONENTS OF SENSORY TRANSDUCTION SYSTEM"/>
    <property type="match status" value="1"/>
</dbReference>
<gene>
    <name evidence="7" type="ORF">PCAR9_B0379</name>
    <name evidence="6" type="ORF">PCARR_b0447</name>
</gene>
<accession>A0A2K4XEU2</accession>
<dbReference type="GO" id="GO:0052621">
    <property type="term" value="F:diguanylate cyclase activity"/>
    <property type="evidence" value="ECO:0007669"/>
    <property type="project" value="UniProtKB-EC"/>
</dbReference>
<evidence type="ECO:0000256" key="4">
    <source>
        <dbReference type="SAM" id="Phobius"/>
    </source>
</evidence>
<comment type="catalytic activity">
    <reaction evidence="3">
        <text>2 GTP = 3',3'-c-di-GMP + 2 diphosphate</text>
        <dbReference type="Rhea" id="RHEA:24898"/>
        <dbReference type="ChEBI" id="CHEBI:33019"/>
        <dbReference type="ChEBI" id="CHEBI:37565"/>
        <dbReference type="ChEBI" id="CHEBI:58805"/>
        <dbReference type="EC" id="2.7.7.65"/>
    </reaction>
</comment>
<evidence type="ECO:0000256" key="2">
    <source>
        <dbReference type="ARBA" id="ARBA00012528"/>
    </source>
</evidence>
<organism evidence="7 8">
    <name type="scientific">Pseudoalteromonas carrageenovora IAM 12662</name>
    <dbReference type="NCBI Taxonomy" id="1314868"/>
    <lineage>
        <taxon>Bacteria</taxon>
        <taxon>Pseudomonadati</taxon>
        <taxon>Pseudomonadota</taxon>
        <taxon>Gammaproteobacteria</taxon>
        <taxon>Alteromonadales</taxon>
        <taxon>Pseudoalteromonadaceae</taxon>
        <taxon>Pseudoalteromonas</taxon>
    </lineage>
</organism>
<dbReference type="PROSITE" id="PS50887">
    <property type="entry name" value="GGDEF"/>
    <property type="match status" value="1"/>
</dbReference>
<dbReference type="Proteomes" id="UP000238288">
    <property type="component" value="Chromosome PCAR9b"/>
</dbReference>
<dbReference type="FunFam" id="3.30.70.270:FF:000001">
    <property type="entry name" value="Diguanylate cyclase domain protein"/>
    <property type="match status" value="1"/>
</dbReference>
<evidence type="ECO:0000313" key="7">
    <source>
        <dbReference type="EMBL" id="SOU42852.1"/>
    </source>
</evidence>
<dbReference type="AlphaFoldDB" id="A0A2K4XEU2"/>
<dbReference type="PANTHER" id="PTHR45138:SF9">
    <property type="entry name" value="DIGUANYLATE CYCLASE DGCM-RELATED"/>
    <property type="match status" value="1"/>
</dbReference>
<dbReference type="SUPFAM" id="SSF48452">
    <property type="entry name" value="TPR-like"/>
    <property type="match status" value="1"/>
</dbReference>
<proteinExistence type="predicted"/>
<dbReference type="InterPro" id="IPR011990">
    <property type="entry name" value="TPR-like_helical_dom_sf"/>
</dbReference>
<comment type="cofactor">
    <cofactor evidence="1">
        <name>Mg(2+)</name>
        <dbReference type="ChEBI" id="CHEBI:18420"/>
    </cofactor>
</comment>
<dbReference type="SMART" id="SM00028">
    <property type="entry name" value="TPR"/>
    <property type="match status" value="2"/>
</dbReference>
<feature type="transmembrane region" description="Helical" evidence="4">
    <location>
        <begin position="17"/>
        <end position="36"/>
    </location>
</feature>
<dbReference type="SUPFAM" id="SSF55073">
    <property type="entry name" value="Nucleotide cyclase"/>
    <property type="match status" value="1"/>
</dbReference>
<protein>
    <recommendedName>
        <fullName evidence="2">diguanylate cyclase</fullName>
        <ecNumber evidence="2">2.7.7.65</ecNumber>
    </recommendedName>
</protein>
<dbReference type="RefSeq" id="WP_165491335.1">
    <property type="nucleotide sequence ID" value="NZ_AQGW01000025.1"/>
</dbReference>
<keyword evidence="9" id="KW-1185">Reference proteome</keyword>
<keyword evidence="4" id="KW-0812">Transmembrane</keyword>
<dbReference type="Pfam" id="PF00990">
    <property type="entry name" value="GGDEF"/>
    <property type="match status" value="1"/>
</dbReference>
<evidence type="ECO:0000256" key="1">
    <source>
        <dbReference type="ARBA" id="ARBA00001946"/>
    </source>
</evidence>
<dbReference type="EMBL" id="LT965929">
    <property type="protein sequence ID" value="SOU42852.1"/>
    <property type="molecule type" value="Genomic_DNA"/>
</dbReference>
<dbReference type="Gene3D" id="1.25.40.10">
    <property type="entry name" value="Tetratricopeptide repeat domain"/>
    <property type="match status" value="1"/>
</dbReference>
<dbReference type="InterPro" id="IPR043128">
    <property type="entry name" value="Rev_trsase/Diguanyl_cyclase"/>
</dbReference>
<dbReference type="EC" id="2.7.7.65" evidence="2"/>
<evidence type="ECO:0000313" key="9">
    <source>
        <dbReference type="Proteomes" id="UP000615003"/>
    </source>
</evidence>
<keyword evidence="4" id="KW-1133">Transmembrane helix</keyword>
<dbReference type="SMART" id="SM00267">
    <property type="entry name" value="GGDEF"/>
    <property type="match status" value="1"/>
</dbReference>
<feature type="domain" description="GGDEF" evidence="5">
    <location>
        <begin position="513"/>
        <end position="646"/>
    </location>
</feature>
<dbReference type="GeneID" id="93665561"/>
<dbReference type="CDD" id="cd01949">
    <property type="entry name" value="GGDEF"/>
    <property type="match status" value="1"/>
</dbReference>
<dbReference type="InterPro" id="IPR000160">
    <property type="entry name" value="GGDEF_dom"/>
</dbReference>
<evidence type="ECO:0000256" key="3">
    <source>
        <dbReference type="ARBA" id="ARBA00034247"/>
    </source>
</evidence>
<evidence type="ECO:0000259" key="5">
    <source>
        <dbReference type="PROSITE" id="PS50887"/>
    </source>
</evidence>
<dbReference type="InterPro" id="IPR050469">
    <property type="entry name" value="Diguanylate_Cyclase"/>
</dbReference>
<dbReference type="Gene3D" id="3.30.70.270">
    <property type="match status" value="1"/>
</dbReference>
<reference evidence="7 8" key="2">
    <citation type="submission" date="2017-11" db="EMBL/GenBank/DDBJ databases">
        <authorList>
            <person name="Han C.G."/>
        </authorList>
    </citation>
    <scope>NUCLEOTIDE SEQUENCE [LARGE SCALE GENOMIC DNA]</scope>
    <source>
        <strain evidence="8">ATCC 43555</strain>
        <strain evidence="7">ATCC43555</strain>
    </source>
</reference>
<dbReference type="Proteomes" id="UP000615003">
    <property type="component" value="Unassembled WGS sequence"/>
</dbReference>
<evidence type="ECO:0000313" key="6">
    <source>
        <dbReference type="EMBL" id="MBE0384469.1"/>
    </source>
</evidence>
<dbReference type="InterPro" id="IPR029787">
    <property type="entry name" value="Nucleotide_cyclase"/>
</dbReference>
<dbReference type="EMBL" id="AQGW01000025">
    <property type="protein sequence ID" value="MBE0384469.1"/>
    <property type="molecule type" value="Genomic_DNA"/>
</dbReference>
<reference evidence="6 9" key="1">
    <citation type="submission" date="2015-06" db="EMBL/GenBank/DDBJ databases">
        <title>Genome sequence of Pseudoalteromonas carrageenovora.</title>
        <authorList>
            <person name="Xie B.-B."/>
            <person name="Rong J.-C."/>
            <person name="Qin Q.-L."/>
            <person name="Zhang Y.-Z."/>
        </authorList>
    </citation>
    <scope>NUCLEOTIDE SEQUENCE [LARGE SCALE GENOMIC DNA]</scope>
    <source>
        <strain evidence="6 9">IAM 12662</strain>
    </source>
</reference>
<dbReference type="NCBIfam" id="TIGR00254">
    <property type="entry name" value="GGDEF"/>
    <property type="match status" value="1"/>
</dbReference>
<dbReference type="InterPro" id="IPR019734">
    <property type="entry name" value="TPR_rpt"/>
</dbReference>
<name>A0A2K4XEU2_PSEVC</name>
<evidence type="ECO:0000313" key="8">
    <source>
        <dbReference type="Proteomes" id="UP000238288"/>
    </source>
</evidence>